<gene>
    <name evidence="2" type="ORF">Tco025E_04564</name>
</gene>
<feature type="compositionally biased region" description="Low complexity" evidence="1">
    <location>
        <begin position="808"/>
        <end position="828"/>
    </location>
</feature>
<feature type="region of interest" description="Disordered" evidence="1">
    <location>
        <begin position="807"/>
        <end position="828"/>
    </location>
</feature>
<dbReference type="RefSeq" id="XP_029228413.1">
    <property type="nucleotide sequence ID" value="XM_029371474.1"/>
</dbReference>
<comment type="caution">
    <text evidence="2">The sequence shown here is derived from an EMBL/GenBank/DDBJ whole genome shotgun (WGS) entry which is preliminary data.</text>
</comment>
<dbReference type="OrthoDB" id="19232at2759"/>
<dbReference type="SUPFAM" id="SSF48371">
    <property type="entry name" value="ARM repeat"/>
    <property type="match status" value="1"/>
</dbReference>
<reference evidence="2 3" key="1">
    <citation type="journal article" date="2018" name="BMC Genomics">
        <title>Genomic comparison of Trypanosoma conorhini and Trypanosoma rangeli to Trypanosoma cruzi strains of high and low virulence.</title>
        <authorList>
            <person name="Bradwell K.R."/>
            <person name="Koparde V.N."/>
            <person name="Matveyev A.V."/>
            <person name="Serrano M.G."/>
            <person name="Alves J.M."/>
            <person name="Parikh H."/>
            <person name="Huang B."/>
            <person name="Lee V."/>
            <person name="Espinosa-Alvarez O."/>
            <person name="Ortiz P.A."/>
            <person name="Costa-Martins A.G."/>
            <person name="Teixeira M.M."/>
            <person name="Buck G.A."/>
        </authorList>
    </citation>
    <scope>NUCLEOTIDE SEQUENCE [LARGE SCALE GENOMIC DNA]</scope>
    <source>
        <strain evidence="2 3">025E</strain>
    </source>
</reference>
<name>A0A3R7KZN0_9TRYP</name>
<evidence type="ECO:0000256" key="1">
    <source>
        <dbReference type="SAM" id="MobiDB-lite"/>
    </source>
</evidence>
<sequence>MGNTCVPQQGLRFKNFVVAVFTQDPQHGSVRDAFGNLKDYVASNPERIPRVCRKISKLLVIPLRRHKVHRVMVGVQMLRDLIAQSDDVGGFVPHCISICSMLLSHYTVEYRVGAADVLAILCYKLSRRVDVEHSCRLLTDSQEKLLPPLEKMCLETIDNDDAATLRCRYAAIVALGNVIYCLHGALADIAGRQKVAFLQNLFNAMRAGGESQWPKHDPPVVLLQHIKSGPFDSVALPTEPRQRDLACISAASWGIGAVVGRVSTAGIYQFLQLVLEFIASCDGWSVPGFASVTLRSLARALEWRPQQLGFSVCQCLCEMVMAPRKKEEETAKVQEGVLRALIVCTHEVRMTGGRPQLLFELLCKCMSRPNQTEDYNNLLLQLLATLMYTTHRWRNAPRLHLLLVGLLGACQEPTSKNVMRGLRALAVAAPYVRAVPLTDRTDINFAGAIAPFLATHDAAQTYAAQVLVGLLAGKIPQQGPAADGGVFEAATEMAEPPPPLVTDEQDVAVAKNWVLSLLAGARPVTPTCVIEVGRVVAAVMQSRGAAALPFVLAVVSQLQAFVANDKKIPDLHVAWAHLSLVVLVNCGEVLALPQLLRYAADLLQQRRHRSELAKQFSSRLTDGAVGALHLAGGSNMPEEPLRSQPASHPPLTLLISFEAVAEAIAGDAGAAVYAAFGARAAAELKAAIVGALLRPDADDVGTPPPTPRARARAQSRPHFSLEAPRRCHGNEGASVTVSVVEGGAAAGDAAAPAAAPSSGRRELFTGRARDSIAGLLARHCVVATTQLGQRHARDALLAPAIERREKTTNAGKTAAEAAAEDAGAAKNGATDSRGLYAAAGSFCRTPISPNAQSTRSNPKTRNHTFADDGNGFLDGPPDVVSADARKRHSRAHSSCSVYSNTHGGAGERSDERVAAKNDNVAVAVGKDRPVRNYVDLL</sequence>
<keyword evidence="3" id="KW-1185">Reference proteome</keyword>
<evidence type="ECO:0000313" key="3">
    <source>
        <dbReference type="Proteomes" id="UP000284403"/>
    </source>
</evidence>
<feature type="compositionally biased region" description="Polar residues" evidence="1">
    <location>
        <begin position="892"/>
        <end position="902"/>
    </location>
</feature>
<proteinExistence type="predicted"/>
<feature type="region of interest" description="Disordered" evidence="1">
    <location>
        <begin position="847"/>
        <end position="912"/>
    </location>
</feature>
<organism evidence="2 3">
    <name type="scientific">Trypanosoma conorhini</name>
    <dbReference type="NCBI Taxonomy" id="83891"/>
    <lineage>
        <taxon>Eukaryota</taxon>
        <taxon>Discoba</taxon>
        <taxon>Euglenozoa</taxon>
        <taxon>Kinetoplastea</taxon>
        <taxon>Metakinetoplastina</taxon>
        <taxon>Trypanosomatida</taxon>
        <taxon>Trypanosomatidae</taxon>
        <taxon>Trypanosoma</taxon>
    </lineage>
</organism>
<dbReference type="AlphaFoldDB" id="A0A3R7KZN0"/>
<dbReference type="Proteomes" id="UP000284403">
    <property type="component" value="Unassembled WGS sequence"/>
</dbReference>
<dbReference type="InterPro" id="IPR016024">
    <property type="entry name" value="ARM-type_fold"/>
</dbReference>
<accession>A0A3R7KZN0</accession>
<feature type="compositionally biased region" description="Polar residues" evidence="1">
    <location>
        <begin position="847"/>
        <end position="859"/>
    </location>
</feature>
<feature type="region of interest" description="Disordered" evidence="1">
    <location>
        <begin position="695"/>
        <end position="718"/>
    </location>
</feature>
<evidence type="ECO:0000313" key="2">
    <source>
        <dbReference type="EMBL" id="RNF18215.1"/>
    </source>
</evidence>
<protein>
    <submittedName>
        <fullName evidence="2">Uncharacterized protein</fullName>
    </submittedName>
</protein>
<dbReference type="GeneID" id="40318175"/>
<dbReference type="EMBL" id="MKKU01000238">
    <property type="protein sequence ID" value="RNF18215.1"/>
    <property type="molecule type" value="Genomic_DNA"/>
</dbReference>